<gene>
    <name evidence="1" type="ORF">PLANPX_4833</name>
</gene>
<dbReference type="AlphaFoldDB" id="A0A5K7XJI7"/>
<accession>A0A5K7XJI7</accession>
<keyword evidence="2" id="KW-1185">Reference proteome</keyword>
<protein>
    <submittedName>
        <fullName evidence="1">Uncharacterized protein</fullName>
    </submittedName>
</protein>
<evidence type="ECO:0000313" key="2">
    <source>
        <dbReference type="Proteomes" id="UP000326837"/>
    </source>
</evidence>
<sequence length="87" mass="9977">MKIHGHICKVCDFDFDATYGADLAHQYIEIHHTRSITELHGQVIDPAVDLAPMCANCHKMAHRRTVAIVSIEELQNRVRHYRRTSAL</sequence>
<reference evidence="2" key="1">
    <citation type="submission" date="2019-10" db="EMBL/GenBank/DDBJ databases">
        <title>Lacipirellula parvula gen. nov., sp. nov., representing a lineage of planctomycetes widespread in freshwater anoxic habitats, and description of the family Lacipirellulaceae.</title>
        <authorList>
            <person name="Dedysh S.N."/>
            <person name="Kulichevskaya I.S."/>
            <person name="Beletsky A.V."/>
            <person name="Rakitin A.L."/>
            <person name="Mardanov A.V."/>
            <person name="Ivanova A.A."/>
            <person name="Saltykova V.X."/>
            <person name="Rijpstra W.I.C."/>
            <person name="Sinninghe Damste J.S."/>
            <person name="Ravin N.V."/>
        </authorList>
    </citation>
    <scope>NUCLEOTIDE SEQUENCE [LARGE SCALE GENOMIC DNA]</scope>
    <source>
        <strain evidence="2">PX69</strain>
    </source>
</reference>
<evidence type="ECO:0000313" key="1">
    <source>
        <dbReference type="EMBL" id="BBO35221.1"/>
    </source>
</evidence>
<name>A0A5K7XJI7_9BACT</name>
<dbReference type="EMBL" id="AP021861">
    <property type="protein sequence ID" value="BBO35221.1"/>
    <property type="molecule type" value="Genomic_DNA"/>
</dbReference>
<proteinExistence type="predicted"/>
<dbReference type="KEGG" id="lpav:PLANPX_4833"/>
<organism evidence="1 2">
    <name type="scientific">Lacipirellula parvula</name>
    <dbReference type="NCBI Taxonomy" id="2650471"/>
    <lineage>
        <taxon>Bacteria</taxon>
        <taxon>Pseudomonadati</taxon>
        <taxon>Planctomycetota</taxon>
        <taxon>Planctomycetia</taxon>
        <taxon>Pirellulales</taxon>
        <taxon>Lacipirellulaceae</taxon>
        <taxon>Lacipirellula</taxon>
    </lineage>
</organism>
<dbReference type="Proteomes" id="UP000326837">
    <property type="component" value="Chromosome"/>
</dbReference>